<evidence type="ECO:0000256" key="4">
    <source>
        <dbReference type="PROSITE-ProRule" id="PRU00169"/>
    </source>
</evidence>
<evidence type="ECO:0000256" key="1">
    <source>
        <dbReference type="ARBA" id="ARBA00000085"/>
    </source>
</evidence>
<dbReference type="SMART" id="SM00388">
    <property type="entry name" value="HisKA"/>
    <property type="match status" value="1"/>
</dbReference>
<dbReference type="Pfam" id="PF00072">
    <property type="entry name" value="Response_reg"/>
    <property type="match status" value="2"/>
</dbReference>
<dbReference type="SUPFAM" id="SSF47384">
    <property type="entry name" value="Homodimeric domain of signal transducing histidine kinase"/>
    <property type="match status" value="1"/>
</dbReference>
<dbReference type="PANTHER" id="PTHR45339">
    <property type="entry name" value="HYBRID SIGNAL TRANSDUCTION HISTIDINE KINASE J"/>
    <property type="match status" value="1"/>
</dbReference>
<dbReference type="InterPro" id="IPR036890">
    <property type="entry name" value="HATPase_C_sf"/>
</dbReference>
<dbReference type="RefSeq" id="WP_092225848.1">
    <property type="nucleotide sequence ID" value="NZ_FNJI01000044.1"/>
</dbReference>
<dbReference type="CDD" id="cd17546">
    <property type="entry name" value="REC_hyHK_CKI1_RcsC-like"/>
    <property type="match status" value="1"/>
</dbReference>
<dbReference type="InterPro" id="IPR003661">
    <property type="entry name" value="HisK_dim/P_dom"/>
</dbReference>
<dbReference type="InterPro" id="IPR011006">
    <property type="entry name" value="CheY-like_superfamily"/>
</dbReference>
<dbReference type="SUPFAM" id="SSF55874">
    <property type="entry name" value="ATPase domain of HSP90 chaperone/DNA topoisomerase II/histidine kinase"/>
    <property type="match status" value="1"/>
</dbReference>
<dbReference type="InterPro" id="IPR005467">
    <property type="entry name" value="His_kinase_dom"/>
</dbReference>
<evidence type="ECO:0000256" key="5">
    <source>
        <dbReference type="SAM" id="Coils"/>
    </source>
</evidence>
<dbReference type="InterPro" id="IPR036097">
    <property type="entry name" value="HisK_dim/P_sf"/>
</dbReference>
<dbReference type="EMBL" id="FNJI01000044">
    <property type="protein sequence ID" value="SDP75144.1"/>
    <property type="molecule type" value="Genomic_DNA"/>
</dbReference>
<dbReference type="PANTHER" id="PTHR45339:SF5">
    <property type="entry name" value="HISTIDINE KINASE"/>
    <property type="match status" value="1"/>
</dbReference>
<comment type="catalytic activity">
    <reaction evidence="1">
        <text>ATP + protein L-histidine = ADP + protein N-phospho-L-histidine.</text>
        <dbReference type="EC" id="2.7.13.3"/>
    </reaction>
</comment>
<dbReference type="SMART" id="SM00448">
    <property type="entry name" value="REC"/>
    <property type="match status" value="2"/>
</dbReference>
<evidence type="ECO:0000256" key="2">
    <source>
        <dbReference type="ARBA" id="ARBA00012438"/>
    </source>
</evidence>
<organism evidence="8 9">
    <name type="scientific">Desulforhopalus singaporensis</name>
    <dbReference type="NCBI Taxonomy" id="91360"/>
    <lineage>
        <taxon>Bacteria</taxon>
        <taxon>Pseudomonadati</taxon>
        <taxon>Thermodesulfobacteriota</taxon>
        <taxon>Desulfobulbia</taxon>
        <taxon>Desulfobulbales</taxon>
        <taxon>Desulfocapsaceae</taxon>
        <taxon>Desulforhopalus</taxon>
    </lineage>
</organism>
<dbReference type="Gene3D" id="3.40.50.2300">
    <property type="match status" value="2"/>
</dbReference>
<dbReference type="PRINTS" id="PR00344">
    <property type="entry name" value="BCTRLSENSOR"/>
</dbReference>
<protein>
    <recommendedName>
        <fullName evidence="2">histidine kinase</fullName>
        <ecNumber evidence="2">2.7.13.3</ecNumber>
    </recommendedName>
</protein>
<dbReference type="InterPro" id="IPR004358">
    <property type="entry name" value="Sig_transdc_His_kin-like_C"/>
</dbReference>
<dbReference type="PROSITE" id="PS50109">
    <property type="entry name" value="HIS_KIN"/>
    <property type="match status" value="1"/>
</dbReference>
<dbReference type="CDD" id="cd00082">
    <property type="entry name" value="HisKA"/>
    <property type="match status" value="1"/>
</dbReference>
<proteinExistence type="predicted"/>
<evidence type="ECO:0000313" key="9">
    <source>
        <dbReference type="Proteomes" id="UP000199073"/>
    </source>
</evidence>
<keyword evidence="8" id="KW-0808">Transferase</keyword>
<evidence type="ECO:0000313" key="8">
    <source>
        <dbReference type="EMBL" id="SDP75144.1"/>
    </source>
</evidence>
<dbReference type="InterPro" id="IPR001789">
    <property type="entry name" value="Sig_transdc_resp-reg_receiver"/>
</dbReference>
<dbReference type="Gene3D" id="3.30.565.10">
    <property type="entry name" value="Histidine kinase-like ATPase, C-terminal domain"/>
    <property type="match status" value="1"/>
</dbReference>
<dbReference type="OrthoDB" id="9758705at2"/>
<dbReference type="STRING" id="91360.SAMN05660330_03944"/>
<gene>
    <name evidence="8" type="ORF">SAMN05660330_03944</name>
</gene>
<feature type="domain" description="Histidine kinase" evidence="6">
    <location>
        <begin position="72"/>
        <end position="296"/>
    </location>
</feature>
<name>A0A1H0V9W8_9BACT</name>
<feature type="modified residue" description="4-aspartylphosphate" evidence="4">
    <location>
        <position position="496"/>
    </location>
</feature>
<evidence type="ECO:0000256" key="3">
    <source>
        <dbReference type="ARBA" id="ARBA00022553"/>
    </source>
</evidence>
<dbReference type="SUPFAM" id="SSF52172">
    <property type="entry name" value="CheY-like"/>
    <property type="match status" value="2"/>
</dbReference>
<dbReference type="Pfam" id="PF02518">
    <property type="entry name" value="HATPase_c"/>
    <property type="match status" value="1"/>
</dbReference>
<dbReference type="EC" id="2.7.13.3" evidence="2"/>
<keyword evidence="8" id="KW-0418">Kinase</keyword>
<dbReference type="Proteomes" id="UP000199073">
    <property type="component" value="Unassembled WGS sequence"/>
</dbReference>
<dbReference type="Pfam" id="PF00512">
    <property type="entry name" value="HisKA"/>
    <property type="match status" value="1"/>
</dbReference>
<evidence type="ECO:0000259" key="6">
    <source>
        <dbReference type="PROSITE" id="PS50109"/>
    </source>
</evidence>
<evidence type="ECO:0000259" key="7">
    <source>
        <dbReference type="PROSITE" id="PS50110"/>
    </source>
</evidence>
<feature type="coiled-coil region" evidence="5">
    <location>
        <begin position="4"/>
        <end position="31"/>
    </location>
</feature>
<dbReference type="Gene3D" id="1.10.287.130">
    <property type="match status" value="1"/>
</dbReference>
<keyword evidence="9" id="KW-1185">Reference proteome</keyword>
<dbReference type="InterPro" id="IPR003594">
    <property type="entry name" value="HATPase_dom"/>
</dbReference>
<keyword evidence="3 4" id="KW-0597">Phosphoprotein</keyword>
<sequence>MSEQENLEQQLQDARTEIDRLKRTNELLKKRTLQAIIGNSAAEQCEQDRKVCEIGRAQAERSSHVKSVFLENVSHELRTSMTGIVGMNELLLRTELAPAQRGYLEMISSSVDRLMIVVSEMLDFSRIEAGDLELAPDDFNLKESLDHDLYVLSLSAQKKGLKLSSIVSPMVPAHVHGDAHRLIQILTNLINNAIKYTDEGEIRLLIDNVGYDSENRLRLRFSVVDSGTGIDDRQLAQIDHYFRQKVTPHEPQSLSLGSGGLGLTVTSQLVKLMGGDIGVESGRGGSTFWFELPFGEVADISVIEKKASETMENIKEDAAYALRGARILLAEDEEINRVLIETVLKQLGVVVTSVESGKQAVAEVCKGGYQLVLMDIQMDDMDGLDATRRIRRYERNHGGHIPVIALTALAMAGDREKCLQAGMDDYLAKPVERSEVVKLLASYLMKKALVVDDDPASCQVFVRTLVESGWQVTIADTRRLAMYEASLSHFDLIFFDLSSTNLGGLEPVRLIRELEKYSMQRAAVVGVGDDSWSDALPCSELDSFLFRPVTREKIAREIENL</sequence>
<dbReference type="GO" id="GO:0000155">
    <property type="term" value="F:phosphorelay sensor kinase activity"/>
    <property type="evidence" value="ECO:0007669"/>
    <property type="project" value="InterPro"/>
</dbReference>
<feature type="domain" description="Response regulatory" evidence="7">
    <location>
        <begin position="447"/>
        <end position="561"/>
    </location>
</feature>
<reference evidence="8 9" key="1">
    <citation type="submission" date="2016-10" db="EMBL/GenBank/DDBJ databases">
        <authorList>
            <person name="de Groot N.N."/>
        </authorList>
    </citation>
    <scope>NUCLEOTIDE SEQUENCE [LARGE SCALE GENOMIC DNA]</scope>
    <source>
        <strain evidence="8 9">DSM 12130</strain>
    </source>
</reference>
<accession>A0A1H0V9W8</accession>
<keyword evidence="5" id="KW-0175">Coiled coil</keyword>
<feature type="domain" description="Response regulatory" evidence="7">
    <location>
        <begin position="326"/>
        <end position="444"/>
    </location>
</feature>
<dbReference type="PROSITE" id="PS50110">
    <property type="entry name" value="RESPONSE_REGULATORY"/>
    <property type="match status" value="2"/>
</dbReference>
<feature type="modified residue" description="4-aspartylphosphate" evidence="4">
    <location>
        <position position="375"/>
    </location>
</feature>
<dbReference type="AlphaFoldDB" id="A0A1H0V9W8"/>
<dbReference type="SMART" id="SM00387">
    <property type="entry name" value="HATPase_c"/>
    <property type="match status" value="1"/>
</dbReference>